<comment type="caution">
    <text evidence="1">The sequence shown here is derived from an EMBL/GenBank/DDBJ whole genome shotgun (WGS) entry which is preliminary data.</text>
</comment>
<protein>
    <submittedName>
        <fullName evidence="1">Uncharacterized protein</fullName>
    </submittedName>
</protein>
<name>A0A1S1PK46_9ACTN</name>
<sequence length="66" mass="7279">MIYQLMACLVMSRFLTATRGRRRLLLSTAAESLPEFAGGDGLGELQLAVLVVGAEMHLVSYLFDFQ</sequence>
<keyword evidence="2" id="KW-1185">Reference proteome</keyword>
<reference evidence="2" key="1">
    <citation type="submission" date="2016-07" db="EMBL/GenBank/DDBJ databases">
        <title>Frankia sp. NRRL B-16219 Genome sequencing.</title>
        <authorList>
            <person name="Ghodhbane-Gtari F."/>
            <person name="Swanson E."/>
            <person name="Gueddou A."/>
            <person name="Louati M."/>
            <person name="Nouioui I."/>
            <person name="Hezbri K."/>
            <person name="Abebe-Akele F."/>
            <person name="Simpson S."/>
            <person name="Morris K."/>
            <person name="Thomas K."/>
            <person name="Gtari M."/>
            <person name="Tisa L.S."/>
        </authorList>
    </citation>
    <scope>NUCLEOTIDE SEQUENCE [LARGE SCALE GENOMIC DNA]</scope>
    <source>
        <strain evidence="2">NRRL B-16219</strain>
    </source>
</reference>
<proteinExistence type="predicted"/>
<gene>
    <name evidence="1" type="ORF">BBK14_24335</name>
</gene>
<evidence type="ECO:0000313" key="2">
    <source>
        <dbReference type="Proteomes" id="UP000179769"/>
    </source>
</evidence>
<dbReference type="AlphaFoldDB" id="A0A1S1PK46"/>
<dbReference type="EMBL" id="MAXA01000240">
    <property type="protein sequence ID" value="OHV23253.1"/>
    <property type="molecule type" value="Genomic_DNA"/>
</dbReference>
<evidence type="ECO:0000313" key="1">
    <source>
        <dbReference type="EMBL" id="OHV23253.1"/>
    </source>
</evidence>
<accession>A0A1S1PK46</accession>
<organism evidence="1 2">
    <name type="scientific">Parafrankia soli</name>
    <dbReference type="NCBI Taxonomy" id="2599596"/>
    <lineage>
        <taxon>Bacteria</taxon>
        <taxon>Bacillati</taxon>
        <taxon>Actinomycetota</taxon>
        <taxon>Actinomycetes</taxon>
        <taxon>Frankiales</taxon>
        <taxon>Frankiaceae</taxon>
        <taxon>Parafrankia</taxon>
    </lineage>
</organism>
<dbReference type="Proteomes" id="UP000179769">
    <property type="component" value="Unassembled WGS sequence"/>
</dbReference>